<accession>A0AAV9WLW0</accession>
<dbReference type="EMBL" id="JAVHJL010000002">
    <property type="protein sequence ID" value="KAK6510119.1"/>
    <property type="molecule type" value="Genomic_DNA"/>
</dbReference>
<feature type="compositionally biased region" description="Low complexity" evidence="1">
    <location>
        <begin position="210"/>
        <end position="221"/>
    </location>
</feature>
<evidence type="ECO:0000313" key="3">
    <source>
        <dbReference type="Proteomes" id="UP001370758"/>
    </source>
</evidence>
<dbReference type="AlphaFoldDB" id="A0AAV9WLW0"/>
<feature type="compositionally biased region" description="Low complexity" evidence="1">
    <location>
        <begin position="139"/>
        <end position="157"/>
    </location>
</feature>
<comment type="caution">
    <text evidence="2">The sequence shown here is derived from an EMBL/GenBank/DDBJ whole genome shotgun (WGS) entry which is preliminary data.</text>
</comment>
<feature type="region of interest" description="Disordered" evidence="1">
    <location>
        <begin position="133"/>
        <end position="169"/>
    </location>
</feature>
<evidence type="ECO:0000313" key="2">
    <source>
        <dbReference type="EMBL" id="KAK6510119.1"/>
    </source>
</evidence>
<evidence type="ECO:0000256" key="1">
    <source>
        <dbReference type="SAM" id="MobiDB-lite"/>
    </source>
</evidence>
<reference evidence="2 3" key="1">
    <citation type="submission" date="2023-08" db="EMBL/GenBank/DDBJ databases">
        <authorList>
            <person name="Palmer J.M."/>
        </authorList>
    </citation>
    <scope>NUCLEOTIDE SEQUENCE [LARGE SCALE GENOMIC DNA]</scope>
    <source>
        <strain evidence="2 3">TWF481</strain>
    </source>
</reference>
<sequence length="332" mass="36385">MAEWYDFDEDFWDEYYGAEDEMNMQAVSSHPDGHHRFPFVVVVLQRSGQADLLPPTSTLIPSKTTSPPSLCHRLSFNLYQQASLANDLAESTVPDINWSIFDENPTSRDLQPFDWEGDWILFEFDHDEYYDTRSSSTTSIRPKSYSPSSISPFPFLPTMDEESATQQQFHHDPVAVSAKNAAAITAPDSPMTDDVDDSLDGGLRKKRPDIQISQQSSTSSSDKNKNAGQSPDRSGSAGTRSRRSRTPVPNPNTGPQPGEVLEVLHEDHEKKVVIVHTGGVLGKLRVIRKDTVQPPAAAAGPGPSPLRNALDASQPSSNSGTVSLIVDAPTPK</sequence>
<keyword evidence="3" id="KW-1185">Reference proteome</keyword>
<protein>
    <recommendedName>
        <fullName evidence="4">KOW domain-containing protein</fullName>
    </recommendedName>
</protein>
<feature type="region of interest" description="Disordered" evidence="1">
    <location>
        <begin position="183"/>
        <end position="259"/>
    </location>
</feature>
<dbReference type="Proteomes" id="UP001370758">
    <property type="component" value="Unassembled WGS sequence"/>
</dbReference>
<organism evidence="2 3">
    <name type="scientific">Arthrobotrys musiformis</name>
    <dbReference type="NCBI Taxonomy" id="47236"/>
    <lineage>
        <taxon>Eukaryota</taxon>
        <taxon>Fungi</taxon>
        <taxon>Dikarya</taxon>
        <taxon>Ascomycota</taxon>
        <taxon>Pezizomycotina</taxon>
        <taxon>Orbiliomycetes</taxon>
        <taxon>Orbiliales</taxon>
        <taxon>Orbiliaceae</taxon>
        <taxon>Arthrobotrys</taxon>
    </lineage>
</organism>
<proteinExistence type="predicted"/>
<name>A0AAV9WLW0_9PEZI</name>
<feature type="region of interest" description="Disordered" evidence="1">
    <location>
        <begin position="292"/>
        <end position="332"/>
    </location>
</feature>
<evidence type="ECO:0008006" key="4">
    <source>
        <dbReference type="Google" id="ProtNLM"/>
    </source>
</evidence>
<feature type="compositionally biased region" description="Polar residues" evidence="1">
    <location>
        <begin position="311"/>
        <end position="322"/>
    </location>
</feature>
<gene>
    <name evidence="2" type="ORF">TWF481_004832</name>
</gene>